<keyword evidence="1" id="KW-1133">Transmembrane helix</keyword>
<proteinExistence type="predicted"/>
<organism evidence="2">
    <name type="scientific">human gut metagenome</name>
    <dbReference type="NCBI Taxonomy" id="408170"/>
    <lineage>
        <taxon>unclassified sequences</taxon>
        <taxon>metagenomes</taxon>
        <taxon>organismal metagenomes</taxon>
    </lineage>
</organism>
<reference evidence="2" key="1">
    <citation type="journal article" date="2013" name="Environ. Microbiol.">
        <title>Microbiota from the distal guts of lean and obese adolescents exhibit partial functional redundancy besides clear differences in community structure.</title>
        <authorList>
            <person name="Ferrer M."/>
            <person name="Ruiz A."/>
            <person name="Lanza F."/>
            <person name="Haange S.B."/>
            <person name="Oberbach A."/>
            <person name="Till H."/>
            <person name="Bargiela R."/>
            <person name="Campoy C."/>
            <person name="Segura M.T."/>
            <person name="Richter M."/>
            <person name="von Bergen M."/>
            <person name="Seifert J."/>
            <person name="Suarez A."/>
        </authorList>
    </citation>
    <scope>NUCLEOTIDE SEQUENCE</scope>
</reference>
<name>K1UNQ4_9ZZZZ</name>
<accession>K1UNQ4</accession>
<sequence>MIAVGDVKTGDTIDIRVECDKDESSTMTLSAAVLNGERFARGYEILSASRLNLTRFRSTLVEGTVDCDRDGLLYTSVPQNGNWSVKVDGKPAEIRLVGDCMVAVNLTEGVHTVRLTYHNAAFSLGWKISFACAAVFGALAWSVYRPDKKSAKK</sequence>
<comment type="caution">
    <text evidence="2">The sequence shown here is derived from an EMBL/GenBank/DDBJ whole genome shotgun (WGS) entry which is preliminary data.</text>
</comment>
<dbReference type="PANTHER" id="PTHR38454">
    <property type="entry name" value="INTEGRAL MEMBRANE PROTEIN-RELATED"/>
    <property type="match status" value="1"/>
</dbReference>
<dbReference type="PANTHER" id="PTHR38454:SF1">
    <property type="entry name" value="INTEGRAL MEMBRANE PROTEIN"/>
    <property type="match status" value="1"/>
</dbReference>
<dbReference type="InterPro" id="IPR018580">
    <property type="entry name" value="Uncharacterised_YfhO"/>
</dbReference>
<dbReference type="EMBL" id="AJWY01001424">
    <property type="protein sequence ID" value="EKC79805.1"/>
    <property type="molecule type" value="Genomic_DNA"/>
</dbReference>
<keyword evidence="1" id="KW-0812">Transmembrane</keyword>
<keyword evidence="1" id="KW-0472">Membrane</keyword>
<evidence type="ECO:0008006" key="3">
    <source>
        <dbReference type="Google" id="ProtNLM"/>
    </source>
</evidence>
<evidence type="ECO:0000313" key="2">
    <source>
        <dbReference type="EMBL" id="EKC79805.1"/>
    </source>
</evidence>
<dbReference type="AlphaFoldDB" id="K1UNQ4"/>
<feature type="transmembrane region" description="Helical" evidence="1">
    <location>
        <begin position="124"/>
        <end position="144"/>
    </location>
</feature>
<dbReference type="Pfam" id="PF09586">
    <property type="entry name" value="YfhO"/>
    <property type="match status" value="1"/>
</dbReference>
<dbReference type="Gene3D" id="2.60.120.260">
    <property type="entry name" value="Galactose-binding domain-like"/>
    <property type="match status" value="1"/>
</dbReference>
<protein>
    <recommendedName>
        <fullName evidence="3">Bacterial membrane protein YfhO</fullName>
    </recommendedName>
</protein>
<evidence type="ECO:0000256" key="1">
    <source>
        <dbReference type="SAM" id="Phobius"/>
    </source>
</evidence>
<gene>
    <name evidence="2" type="ORF">LEA_02055</name>
</gene>